<protein>
    <submittedName>
        <fullName evidence="1">Plant/protein</fullName>
    </submittedName>
</protein>
<keyword evidence="3" id="KW-1185">Reference proteome</keyword>
<proteinExistence type="predicted"/>
<dbReference type="EMBL" id="JAMFTS010000003">
    <property type="protein sequence ID" value="KAJ4773060.1"/>
    <property type="molecule type" value="Genomic_DNA"/>
</dbReference>
<dbReference type="EMBL" id="JAMFTS010000003">
    <property type="protein sequence ID" value="KAJ4779042.1"/>
    <property type="molecule type" value="Genomic_DNA"/>
</dbReference>
<reference evidence="1" key="1">
    <citation type="submission" date="2022-08" db="EMBL/GenBank/DDBJ databases">
        <authorList>
            <person name="Marques A."/>
        </authorList>
    </citation>
    <scope>NUCLEOTIDE SEQUENCE</scope>
    <source>
        <strain evidence="1">RhyPub2mFocal</strain>
        <tissue evidence="1">Leaves</tissue>
    </source>
</reference>
<name>A0AAV8DV37_9POAL</name>
<gene>
    <name evidence="1" type="ORF">LUZ62_057317</name>
    <name evidence="2" type="ORF">LUZ62_063299</name>
</gene>
<dbReference type="PANTHER" id="PTHR36776:SF1">
    <property type="entry name" value="EXPRESSED PROTEIN"/>
    <property type="match status" value="1"/>
</dbReference>
<evidence type="ECO:0000313" key="2">
    <source>
        <dbReference type="EMBL" id="KAJ4779042.1"/>
    </source>
</evidence>
<comment type="caution">
    <text evidence="1">The sequence shown here is derived from an EMBL/GenBank/DDBJ whole genome shotgun (WGS) entry which is preliminary data.</text>
</comment>
<accession>A0AAV8DV37</accession>
<evidence type="ECO:0000313" key="3">
    <source>
        <dbReference type="Proteomes" id="UP001140206"/>
    </source>
</evidence>
<dbReference type="Proteomes" id="UP001140206">
    <property type="component" value="Chromosome 3"/>
</dbReference>
<organism evidence="1 3">
    <name type="scientific">Rhynchospora pubera</name>
    <dbReference type="NCBI Taxonomy" id="906938"/>
    <lineage>
        <taxon>Eukaryota</taxon>
        <taxon>Viridiplantae</taxon>
        <taxon>Streptophyta</taxon>
        <taxon>Embryophyta</taxon>
        <taxon>Tracheophyta</taxon>
        <taxon>Spermatophyta</taxon>
        <taxon>Magnoliopsida</taxon>
        <taxon>Liliopsida</taxon>
        <taxon>Poales</taxon>
        <taxon>Cyperaceae</taxon>
        <taxon>Cyperoideae</taxon>
        <taxon>Rhynchosporeae</taxon>
        <taxon>Rhynchospora</taxon>
    </lineage>
</organism>
<dbReference type="AlphaFoldDB" id="A0AAV8DV37"/>
<sequence>MASFPLHSIPLSRPLRCFPVQFSSRFLSIADTGVSVSVRPHSSLLRRATSDPLSSGEGRPLERVEELRVPEAWSTPSIAVRESEWLREILHKWLDDEYCPEPTNIDISRVAAKSYYDSLISKETDLGEILLRMVAELEKLSYQESFHGSFSSANAAVRLITEKISSFDDK</sequence>
<dbReference type="PANTHER" id="PTHR36776">
    <property type="entry name" value="EXPRESSED PROTEIN"/>
    <property type="match status" value="1"/>
</dbReference>
<evidence type="ECO:0000313" key="1">
    <source>
        <dbReference type="EMBL" id="KAJ4773060.1"/>
    </source>
</evidence>